<accession>A0AAN9PC70</accession>
<sequence>MDLEGKDEEPLSSNSKDEKSDNNTNTNNPHITLQVLEALKQASHDLQQHHHHHSIQALLQLHTQYHTFLSTDPLLSSLSLHLTRLNSLVHALPNPHHQHHLSLPSFLTRRLNTHSISRLASDIQSDIQSWIDRQSVDSLSQTLRDPFRNPDELLALLTQFNQRVSSSHGFNRELQDLVLKFKIFPLLQNVLFDPKCSKRVREHAAEAVAALIRFNKDVFVGQVSMGPTIRALVGMESLNSIEVLCWLIRLIRSPFVDEIESNGEIPKIIALLDSHQDLEMRVLAMDCVLEIGCFGRKEAVDAMLKEGVVKKLVELQRSEVGGDLIELDKDKRFLEKHPFASCVARFAVQLEIGEGLRQREKRAYKREILIRVREACVSDAECATIVAEVLWGCSP</sequence>
<dbReference type="InterPro" id="IPR011989">
    <property type="entry name" value="ARM-like"/>
</dbReference>
<dbReference type="Proteomes" id="UP001372338">
    <property type="component" value="Unassembled WGS sequence"/>
</dbReference>
<dbReference type="AlphaFoldDB" id="A0AAN9PC70"/>
<name>A0AAN9PC70_CROPI</name>
<keyword evidence="3" id="KW-1185">Reference proteome</keyword>
<dbReference type="PANTHER" id="PTHR35834:SF2">
    <property type="entry name" value="ATAXIN-10 DOMAIN-CONTAINING PROTEIN"/>
    <property type="match status" value="1"/>
</dbReference>
<dbReference type="SUPFAM" id="SSF48371">
    <property type="entry name" value="ARM repeat"/>
    <property type="match status" value="1"/>
</dbReference>
<gene>
    <name evidence="2" type="ORF">RIF29_07648</name>
</gene>
<dbReference type="InterPro" id="IPR016024">
    <property type="entry name" value="ARM-type_fold"/>
</dbReference>
<reference evidence="2 3" key="1">
    <citation type="submission" date="2024-01" db="EMBL/GenBank/DDBJ databases">
        <title>The genomes of 5 underutilized Papilionoideae crops provide insights into root nodulation and disease resistanc.</title>
        <authorList>
            <person name="Yuan L."/>
        </authorList>
    </citation>
    <scope>NUCLEOTIDE SEQUENCE [LARGE SCALE GENOMIC DNA]</scope>
    <source>
        <strain evidence="2">ZHUSHIDOU_FW_LH</strain>
        <tissue evidence="2">Leaf</tissue>
    </source>
</reference>
<feature type="region of interest" description="Disordered" evidence="1">
    <location>
        <begin position="1"/>
        <end position="28"/>
    </location>
</feature>
<evidence type="ECO:0000256" key="1">
    <source>
        <dbReference type="SAM" id="MobiDB-lite"/>
    </source>
</evidence>
<protein>
    <submittedName>
        <fullName evidence="2">Uncharacterized protein</fullName>
    </submittedName>
</protein>
<proteinExistence type="predicted"/>
<evidence type="ECO:0000313" key="3">
    <source>
        <dbReference type="Proteomes" id="UP001372338"/>
    </source>
</evidence>
<comment type="caution">
    <text evidence="2">The sequence shown here is derived from an EMBL/GenBank/DDBJ whole genome shotgun (WGS) entry which is preliminary data.</text>
</comment>
<dbReference type="Gene3D" id="1.25.10.10">
    <property type="entry name" value="Leucine-rich Repeat Variant"/>
    <property type="match status" value="1"/>
</dbReference>
<organism evidence="2 3">
    <name type="scientific">Crotalaria pallida</name>
    <name type="common">Smooth rattlebox</name>
    <name type="synonym">Crotalaria striata</name>
    <dbReference type="NCBI Taxonomy" id="3830"/>
    <lineage>
        <taxon>Eukaryota</taxon>
        <taxon>Viridiplantae</taxon>
        <taxon>Streptophyta</taxon>
        <taxon>Embryophyta</taxon>
        <taxon>Tracheophyta</taxon>
        <taxon>Spermatophyta</taxon>
        <taxon>Magnoliopsida</taxon>
        <taxon>eudicotyledons</taxon>
        <taxon>Gunneridae</taxon>
        <taxon>Pentapetalae</taxon>
        <taxon>rosids</taxon>
        <taxon>fabids</taxon>
        <taxon>Fabales</taxon>
        <taxon>Fabaceae</taxon>
        <taxon>Papilionoideae</taxon>
        <taxon>50 kb inversion clade</taxon>
        <taxon>genistoids sensu lato</taxon>
        <taxon>core genistoids</taxon>
        <taxon>Crotalarieae</taxon>
        <taxon>Crotalaria</taxon>
    </lineage>
</organism>
<evidence type="ECO:0000313" key="2">
    <source>
        <dbReference type="EMBL" id="KAK7292024.1"/>
    </source>
</evidence>
<dbReference type="PANTHER" id="PTHR35834">
    <property type="entry name" value="ARMADILLO-TYPE FOLD PROTEIN-RELATED"/>
    <property type="match status" value="1"/>
</dbReference>
<dbReference type="EMBL" id="JAYWIO010000001">
    <property type="protein sequence ID" value="KAK7292024.1"/>
    <property type="molecule type" value="Genomic_DNA"/>
</dbReference>